<accession>A0ABD2J7J4</accession>
<protein>
    <submittedName>
        <fullName evidence="1">Uncharacterized protein</fullName>
    </submittedName>
</protein>
<dbReference type="SUPFAM" id="SSF56112">
    <property type="entry name" value="Protein kinase-like (PK-like)"/>
    <property type="match status" value="1"/>
</dbReference>
<sequence length="336" mass="38387">MFDGADELCRPIDGTPFHEQCRHSAVVKQKGYVPRHLRPPWLNSALFDDNELSSGGENGDVCYACYKGTKASNGMVPGEEYCACTYKGQVPNEKFGIVFGTFNRSRPICLRELQKFAFMPSCGNKYYDYVKHCAMVHFYENDPDKNPKEDLPKIRPSVDGYGMSGASPFTFPVVFKNRHCWDPINYYTSPHFENITITLSGDCGTAKYELPWWLNADKSRVQEMRGLQLDLKSGEIAQWRRFGDYEFEKESGDLLHWKPTDLSIINEYGKPILCPRGADGNNYMRAIDWWGLGVLVFEMLVGEPFFAGSDEEESFDSFSGRKTAFCCIPPFLWSWN</sequence>
<evidence type="ECO:0000313" key="2">
    <source>
        <dbReference type="Proteomes" id="UP001620645"/>
    </source>
</evidence>
<dbReference type="AlphaFoldDB" id="A0ABD2J7J4"/>
<organism evidence="1 2">
    <name type="scientific">Heterodera schachtii</name>
    <name type="common">Sugarbeet cyst nematode worm</name>
    <name type="synonym">Tylenchus schachtii</name>
    <dbReference type="NCBI Taxonomy" id="97005"/>
    <lineage>
        <taxon>Eukaryota</taxon>
        <taxon>Metazoa</taxon>
        <taxon>Ecdysozoa</taxon>
        <taxon>Nematoda</taxon>
        <taxon>Chromadorea</taxon>
        <taxon>Rhabditida</taxon>
        <taxon>Tylenchina</taxon>
        <taxon>Tylenchomorpha</taxon>
        <taxon>Tylenchoidea</taxon>
        <taxon>Heteroderidae</taxon>
        <taxon>Heteroderinae</taxon>
        <taxon>Heterodera</taxon>
    </lineage>
</organism>
<proteinExistence type="predicted"/>
<name>A0ABD2J7J4_HETSC</name>
<evidence type="ECO:0000313" key="1">
    <source>
        <dbReference type="EMBL" id="KAL3086563.1"/>
    </source>
</evidence>
<comment type="caution">
    <text evidence="1">The sequence shown here is derived from an EMBL/GenBank/DDBJ whole genome shotgun (WGS) entry which is preliminary data.</text>
</comment>
<keyword evidence="2" id="KW-1185">Reference proteome</keyword>
<dbReference type="InterPro" id="IPR011009">
    <property type="entry name" value="Kinase-like_dom_sf"/>
</dbReference>
<reference evidence="1 2" key="1">
    <citation type="submission" date="2024-10" db="EMBL/GenBank/DDBJ databases">
        <authorList>
            <person name="Kim D."/>
        </authorList>
    </citation>
    <scope>NUCLEOTIDE SEQUENCE [LARGE SCALE GENOMIC DNA]</scope>
    <source>
        <strain evidence="1">Taebaek</strain>
    </source>
</reference>
<dbReference type="Gene3D" id="1.10.510.10">
    <property type="entry name" value="Transferase(Phosphotransferase) domain 1"/>
    <property type="match status" value="1"/>
</dbReference>
<dbReference type="Proteomes" id="UP001620645">
    <property type="component" value="Unassembled WGS sequence"/>
</dbReference>
<gene>
    <name evidence="1" type="ORF">niasHS_008083</name>
</gene>
<dbReference type="EMBL" id="JBICCN010000196">
    <property type="protein sequence ID" value="KAL3086563.1"/>
    <property type="molecule type" value="Genomic_DNA"/>
</dbReference>